<dbReference type="PANTHER" id="PTHR22838:SF0">
    <property type="entry name" value="WD REPEAT-CONTAINING PROTEIN 26"/>
    <property type="match status" value="1"/>
</dbReference>
<dbReference type="Gene3D" id="2.130.10.10">
    <property type="entry name" value="YVTN repeat-like/Quinoprotein amine dehydrogenase"/>
    <property type="match status" value="2"/>
</dbReference>
<dbReference type="InterPro" id="IPR001680">
    <property type="entry name" value="WD40_rpt"/>
</dbReference>
<dbReference type="SMART" id="SM00320">
    <property type="entry name" value="WD40"/>
    <property type="match status" value="3"/>
</dbReference>
<organism evidence="4 5">
    <name type="scientific">Cinchona calisaya</name>
    <dbReference type="NCBI Taxonomy" id="153742"/>
    <lineage>
        <taxon>Eukaryota</taxon>
        <taxon>Viridiplantae</taxon>
        <taxon>Streptophyta</taxon>
        <taxon>Embryophyta</taxon>
        <taxon>Tracheophyta</taxon>
        <taxon>Spermatophyta</taxon>
        <taxon>Magnoliopsida</taxon>
        <taxon>eudicotyledons</taxon>
        <taxon>Gunneridae</taxon>
        <taxon>Pentapetalae</taxon>
        <taxon>asterids</taxon>
        <taxon>lamiids</taxon>
        <taxon>Gentianales</taxon>
        <taxon>Rubiaceae</taxon>
        <taxon>Cinchonoideae</taxon>
        <taxon>Cinchoneae</taxon>
        <taxon>Cinchona</taxon>
    </lineage>
</organism>
<keyword evidence="5" id="KW-1185">Reference proteome</keyword>
<dbReference type="InterPro" id="IPR036322">
    <property type="entry name" value="WD40_repeat_dom_sf"/>
</dbReference>
<evidence type="ECO:0000313" key="4">
    <source>
        <dbReference type="EMBL" id="KAL3535462.1"/>
    </source>
</evidence>
<proteinExistence type="predicted"/>
<dbReference type="PROSITE" id="PS50082">
    <property type="entry name" value="WD_REPEATS_2"/>
    <property type="match status" value="1"/>
</dbReference>
<keyword evidence="1 3" id="KW-0853">WD repeat</keyword>
<sequence length="219" mass="25043">MKHILNQHQTPAVRTSWSPDDNELLTCGMDAVRRWEVKSGQCLHVYQKPGITMISCAWLPDGKYIVCGMVNWSVCLWEVEVDGAESQSWTCKQMTANVLEMATIGDQFIIICTEHNILLLNRHTNVWSTAIHEVQPITSFWLSEDNKFLLVDLLKEEIHLWNVEKEPHLVYAWNRATGTPLGTLSGHTGIVNCFSWNLKNSHMLPSASADRTIRIWDLE</sequence>
<dbReference type="Proteomes" id="UP001630127">
    <property type="component" value="Unassembled WGS sequence"/>
</dbReference>
<keyword evidence="2" id="KW-0677">Repeat</keyword>
<dbReference type="Pfam" id="PF00400">
    <property type="entry name" value="WD40"/>
    <property type="match status" value="2"/>
</dbReference>
<comment type="caution">
    <text evidence="4">The sequence shown here is derived from an EMBL/GenBank/DDBJ whole genome shotgun (WGS) entry which is preliminary data.</text>
</comment>
<dbReference type="PROSITE" id="PS50294">
    <property type="entry name" value="WD_REPEATS_REGION"/>
    <property type="match status" value="1"/>
</dbReference>
<feature type="repeat" description="WD" evidence="3">
    <location>
        <begin position="184"/>
        <end position="219"/>
    </location>
</feature>
<dbReference type="PANTHER" id="PTHR22838">
    <property type="entry name" value="WD REPEAT PROTEIN 26-RELATED"/>
    <property type="match status" value="1"/>
</dbReference>
<dbReference type="SUPFAM" id="SSF50978">
    <property type="entry name" value="WD40 repeat-like"/>
    <property type="match status" value="1"/>
</dbReference>
<gene>
    <name evidence="4" type="ORF">ACH5RR_003923</name>
</gene>
<evidence type="ECO:0000256" key="1">
    <source>
        <dbReference type="ARBA" id="ARBA00022574"/>
    </source>
</evidence>
<accession>A0ABD3AW32</accession>
<dbReference type="InterPro" id="IPR015943">
    <property type="entry name" value="WD40/YVTN_repeat-like_dom_sf"/>
</dbReference>
<evidence type="ECO:0000313" key="5">
    <source>
        <dbReference type="Proteomes" id="UP001630127"/>
    </source>
</evidence>
<dbReference type="InterPro" id="IPR051350">
    <property type="entry name" value="WD_repeat-ST_regulator"/>
</dbReference>
<evidence type="ECO:0000256" key="3">
    <source>
        <dbReference type="PROSITE-ProRule" id="PRU00221"/>
    </source>
</evidence>
<protein>
    <submittedName>
        <fullName evidence="4">Uncharacterized protein</fullName>
    </submittedName>
</protein>
<dbReference type="AlphaFoldDB" id="A0ABD3AW32"/>
<evidence type="ECO:0000256" key="2">
    <source>
        <dbReference type="ARBA" id="ARBA00022737"/>
    </source>
</evidence>
<dbReference type="EMBL" id="JBJUIK010000002">
    <property type="protein sequence ID" value="KAL3535462.1"/>
    <property type="molecule type" value="Genomic_DNA"/>
</dbReference>
<name>A0ABD3AW32_9GENT</name>
<reference evidence="4 5" key="1">
    <citation type="submission" date="2024-11" db="EMBL/GenBank/DDBJ databases">
        <title>A near-complete genome assembly of Cinchona calisaya.</title>
        <authorList>
            <person name="Lian D.C."/>
            <person name="Zhao X.W."/>
            <person name="Wei L."/>
        </authorList>
    </citation>
    <scope>NUCLEOTIDE SEQUENCE [LARGE SCALE GENOMIC DNA]</scope>
    <source>
        <tissue evidence="4">Nenye</tissue>
    </source>
</reference>